<dbReference type="PANTHER" id="PTHR45136">
    <property type="entry name" value="ABC TRANSPORTER DOMAIN-CONTAINING PROTEIN"/>
    <property type="match status" value="1"/>
</dbReference>
<dbReference type="CDD" id="cd18578">
    <property type="entry name" value="ABC_6TM_Pgp_ABCB1_D2_like"/>
    <property type="match status" value="1"/>
</dbReference>
<evidence type="ECO:0000256" key="10">
    <source>
        <dbReference type="SAM" id="MobiDB-lite"/>
    </source>
</evidence>
<feature type="domain" description="ABC transmembrane type-1" evidence="13">
    <location>
        <begin position="541"/>
        <end position="799"/>
    </location>
</feature>
<evidence type="ECO:0000259" key="13">
    <source>
        <dbReference type="PROSITE" id="PS50929"/>
    </source>
</evidence>
<evidence type="ECO:0000313" key="15">
    <source>
        <dbReference type="Proteomes" id="UP001370490"/>
    </source>
</evidence>
<feature type="transmembrane region" description="Helical" evidence="11">
    <location>
        <begin position="141"/>
        <end position="165"/>
    </location>
</feature>
<keyword evidence="8 11" id="KW-0472">Membrane</keyword>
<reference evidence="14 15" key="1">
    <citation type="submission" date="2023-12" db="EMBL/GenBank/DDBJ databases">
        <title>A high-quality genome assembly for Dillenia turbinata (Dilleniales).</title>
        <authorList>
            <person name="Chanderbali A."/>
        </authorList>
    </citation>
    <scope>NUCLEOTIDE SEQUENCE [LARGE SCALE GENOMIC DNA]</scope>
    <source>
        <strain evidence="14">LSX21</strain>
        <tissue evidence="14">Leaf</tissue>
    </source>
</reference>
<dbReference type="PANTHER" id="PTHR45136:SF2">
    <property type="entry name" value="ABC TRANSPORTER DOMAIN-CONTAINING PROTEIN"/>
    <property type="match status" value="1"/>
</dbReference>
<keyword evidence="7 11" id="KW-1133">Transmembrane helix</keyword>
<evidence type="ECO:0000256" key="3">
    <source>
        <dbReference type="ARBA" id="ARBA00022692"/>
    </source>
</evidence>
<evidence type="ECO:0000256" key="7">
    <source>
        <dbReference type="ARBA" id="ARBA00022989"/>
    </source>
</evidence>
<dbReference type="SUPFAM" id="SSF90123">
    <property type="entry name" value="ABC transporter transmembrane region"/>
    <property type="match status" value="2"/>
</dbReference>
<evidence type="ECO:0000256" key="1">
    <source>
        <dbReference type="ARBA" id="ARBA00007577"/>
    </source>
</evidence>
<dbReference type="InterPro" id="IPR017871">
    <property type="entry name" value="ABC_transporter-like_CS"/>
</dbReference>
<dbReference type="InterPro" id="IPR003593">
    <property type="entry name" value="AAA+_ATPase"/>
</dbReference>
<evidence type="ECO:0000256" key="9">
    <source>
        <dbReference type="ARBA" id="ARBA00023180"/>
    </source>
</evidence>
<feature type="transmembrane region" description="Helical" evidence="11">
    <location>
        <begin position="552"/>
        <end position="571"/>
    </location>
</feature>
<evidence type="ECO:0000256" key="6">
    <source>
        <dbReference type="ARBA" id="ARBA00022840"/>
    </source>
</evidence>
<dbReference type="Pfam" id="PF00005">
    <property type="entry name" value="ABC_tran"/>
    <property type="match status" value="2"/>
</dbReference>
<dbReference type="GO" id="GO:0140359">
    <property type="term" value="F:ABC-type transporter activity"/>
    <property type="evidence" value="ECO:0007669"/>
    <property type="project" value="InterPro"/>
</dbReference>
<dbReference type="FunFam" id="3.40.50.300:FF:000205">
    <property type="entry name" value="ABC transporter B family member 4"/>
    <property type="match status" value="1"/>
</dbReference>
<dbReference type="GO" id="GO:0005524">
    <property type="term" value="F:ATP binding"/>
    <property type="evidence" value="ECO:0007669"/>
    <property type="project" value="UniProtKB-KW"/>
</dbReference>
<protein>
    <submittedName>
        <fullName evidence="14">ABC transporter-like, ATP-binding domain</fullName>
    </submittedName>
</protein>
<proteinExistence type="inferred from homology"/>
<keyword evidence="2" id="KW-0813">Transport</keyword>
<dbReference type="CDD" id="cd18577">
    <property type="entry name" value="ABC_6TM_Pgp_ABCB1_D1_like"/>
    <property type="match status" value="1"/>
</dbReference>
<feature type="region of interest" description="Disordered" evidence="10">
    <location>
        <begin position="502"/>
        <end position="525"/>
    </location>
</feature>
<keyword evidence="3 11" id="KW-0812">Transmembrane</keyword>
<dbReference type="PROSITE" id="PS50929">
    <property type="entry name" value="ABC_TM1F"/>
    <property type="match status" value="2"/>
</dbReference>
<dbReference type="PROSITE" id="PS00211">
    <property type="entry name" value="ABC_TRANSPORTER_1"/>
    <property type="match status" value="1"/>
</dbReference>
<keyword evidence="15" id="KW-1185">Reference proteome</keyword>
<feature type="transmembrane region" description="Helical" evidence="11">
    <location>
        <begin position="583"/>
        <end position="603"/>
    </location>
</feature>
<gene>
    <name evidence="14" type="ORF">RJ641_009075</name>
</gene>
<dbReference type="SUPFAM" id="SSF52540">
    <property type="entry name" value="P-loop containing nucleoside triphosphate hydrolases"/>
    <property type="match status" value="2"/>
</dbReference>
<name>A0AAN8Z363_9MAGN</name>
<feature type="transmembrane region" description="Helical" evidence="11">
    <location>
        <begin position="656"/>
        <end position="677"/>
    </location>
</feature>
<evidence type="ECO:0000256" key="2">
    <source>
        <dbReference type="ARBA" id="ARBA00022448"/>
    </source>
</evidence>
<organism evidence="14 15">
    <name type="scientific">Dillenia turbinata</name>
    <dbReference type="NCBI Taxonomy" id="194707"/>
    <lineage>
        <taxon>Eukaryota</taxon>
        <taxon>Viridiplantae</taxon>
        <taxon>Streptophyta</taxon>
        <taxon>Embryophyta</taxon>
        <taxon>Tracheophyta</taxon>
        <taxon>Spermatophyta</taxon>
        <taxon>Magnoliopsida</taxon>
        <taxon>eudicotyledons</taxon>
        <taxon>Gunneridae</taxon>
        <taxon>Pentapetalae</taxon>
        <taxon>Dilleniales</taxon>
        <taxon>Dilleniaceae</taxon>
        <taxon>Dillenia</taxon>
    </lineage>
</organism>
<dbReference type="GO" id="GO:0016020">
    <property type="term" value="C:membrane"/>
    <property type="evidence" value="ECO:0007669"/>
    <property type="project" value="InterPro"/>
</dbReference>
<accession>A0AAN8Z363</accession>
<sequence length="1082" mass="119282">MEKSDELSSKIEEESKSRTTNGSFRMIFRFSFGTSLTLNDVNKYAWALFYVAIGVGSGAFLEGWCWARTAERQVTCLRKRYLQAVLRQNAGFYDTSHGTPMTSEVVTSISTDTQTIQGILGEKMPNFLTNISMFLTGQMAAIYLCWRLAIVSVPALTLLIIAMLVSGKQFANIGVEIQKAYAVADGLVQHALSSIRTVYSYVGEEQTVKRFSDTLETGLKLGIKQGVIKGIAVGSVGVSYAIWALQGWYGSTLVIDKGVKGGNAFTAGVCIIYAGFALGSSFINLRHFAEANIAAAQIFKMIDQAPTIDSADEKGKTMPIVKGELEFNNIYLAYPSRPGSLVLRNFNLRVMACQTVGLVGGSGSGKSTVINLLERFYDPIKGEILLDGIGIQTLQLKWLRSQMSLVTEPILFATSIKENILFGKEDATMDEIVGQLGAQMSEGQKQRICIARALLRDPRILLLDEATIIRSGQVVESGSHDQLMKKTHGMYSAMVQLQISSTKDETMPISEEEEEEEEEEESRNPLYSLNENLSTGYMSTFIGCSGAVCYGLVPPLQYLCMGALLSVYFIDNASEIRSETKRICFAFLSFAVFTFIMNVIQHYHFGIMGEKLTKRVREAVFAKIMTFEIDWFDQEDNNSGALCSRLATDASLVKTLVADLTVMQPFIIAAFCLKAIMIKRMSKKILKAQNKSSELASEAVGNHRIITAFSAEEKIMSLYDATQVGPINESHKQSWYAGLGLFMAQFLTAANSSLLFWYGARLLYRKEISYKHLFETFFILGSTGRIIAETASMTSDLSKGTDALKSVFLILERKSKMETDDPDGIRPEKLLGDIELKDVDFFYSTRPKQLVLRGINLKVEAGKVAALVCQSGSGKSTIIRMIERFYDPLRGSVEIDGIDIKSYNLKALRSHIALVSQEPTLFAGTTRENITYGKEDATEAEVVEAATLTNANDFISCMKDGYSTYCGERGMQLSGGQKQRLALARAILKKPAILLLDEPTSALDINSETSVQQALERTMVGKTSAVVAHRLSTIRKSDKISVVDHGVIIEEGSHEELLALGEMGAYFLLVKLQKQATTEASN</sequence>
<evidence type="ECO:0000259" key="12">
    <source>
        <dbReference type="PROSITE" id="PS50893"/>
    </source>
</evidence>
<feature type="compositionally biased region" description="Acidic residues" evidence="10">
    <location>
        <begin position="510"/>
        <end position="521"/>
    </location>
</feature>
<keyword evidence="5" id="KW-0547">Nucleotide-binding</keyword>
<feature type="domain" description="ABC transporter" evidence="12">
    <location>
        <begin position="325"/>
        <end position="539"/>
    </location>
</feature>
<dbReference type="InterPro" id="IPR003439">
    <property type="entry name" value="ABC_transporter-like_ATP-bd"/>
</dbReference>
<dbReference type="Gene3D" id="1.20.1560.10">
    <property type="entry name" value="ABC transporter type 1, transmembrane domain"/>
    <property type="match status" value="2"/>
</dbReference>
<dbReference type="CDD" id="cd03249">
    <property type="entry name" value="ABC_MTABC3_MDL1_MDL2"/>
    <property type="match status" value="1"/>
</dbReference>
<dbReference type="EMBL" id="JBAMMX010000016">
    <property type="protein sequence ID" value="KAK6924749.1"/>
    <property type="molecule type" value="Genomic_DNA"/>
</dbReference>
<dbReference type="SMART" id="SM00382">
    <property type="entry name" value="AAA"/>
    <property type="match status" value="2"/>
</dbReference>
<dbReference type="PROSITE" id="PS50893">
    <property type="entry name" value="ABC_TRANSPORTER_2"/>
    <property type="match status" value="2"/>
</dbReference>
<dbReference type="InterPro" id="IPR011527">
    <property type="entry name" value="ABC1_TM_dom"/>
</dbReference>
<evidence type="ECO:0000256" key="8">
    <source>
        <dbReference type="ARBA" id="ARBA00023136"/>
    </source>
</evidence>
<dbReference type="Proteomes" id="UP001370490">
    <property type="component" value="Unassembled WGS sequence"/>
</dbReference>
<dbReference type="InterPro" id="IPR036640">
    <property type="entry name" value="ABC1_TM_sf"/>
</dbReference>
<evidence type="ECO:0000313" key="14">
    <source>
        <dbReference type="EMBL" id="KAK6924749.1"/>
    </source>
</evidence>
<feature type="domain" description="ABC transmembrane type-1" evidence="13">
    <location>
        <begin position="25"/>
        <end position="290"/>
    </location>
</feature>
<keyword evidence="4" id="KW-0677">Repeat</keyword>
<feature type="transmembrane region" description="Helical" evidence="11">
    <location>
        <begin position="735"/>
        <end position="758"/>
    </location>
</feature>
<keyword evidence="9" id="KW-0325">Glycoprotein</keyword>
<dbReference type="GO" id="GO:0016887">
    <property type="term" value="F:ATP hydrolysis activity"/>
    <property type="evidence" value="ECO:0007669"/>
    <property type="project" value="InterPro"/>
</dbReference>
<dbReference type="InterPro" id="IPR027417">
    <property type="entry name" value="P-loop_NTPase"/>
</dbReference>
<keyword evidence="6 14" id="KW-0067">ATP-binding</keyword>
<feature type="domain" description="ABC transporter" evidence="12">
    <location>
        <begin position="834"/>
        <end position="1070"/>
    </location>
</feature>
<evidence type="ECO:0000256" key="5">
    <source>
        <dbReference type="ARBA" id="ARBA00022741"/>
    </source>
</evidence>
<evidence type="ECO:0000256" key="4">
    <source>
        <dbReference type="ARBA" id="ARBA00022737"/>
    </source>
</evidence>
<feature type="transmembrane region" description="Helical" evidence="11">
    <location>
        <begin position="44"/>
        <end position="67"/>
    </location>
</feature>
<dbReference type="Gene3D" id="3.40.50.300">
    <property type="entry name" value="P-loop containing nucleotide triphosphate hydrolases"/>
    <property type="match status" value="2"/>
</dbReference>
<evidence type="ECO:0000256" key="11">
    <source>
        <dbReference type="SAM" id="Phobius"/>
    </source>
</evidence>
<dbReference type="AlphaFoldDB" id="A0AAN8Z363"/>
<comment type="caution">
    <text evidence="14">The sequence shown here is derived from an EMBL/GenBank/DDBJ whole genome shotgun (WGS) entry which is preliminary data.</text>
</comment>
<comment type="similarity">
    <text evidence="1">Belongs to the ABC transporter superfamily. ABCB family. Multidrug resistance exporter (TC 3.A.1.201) subfamily.</text>
</comment>
<dbReference type="Pfam" id="PF00664">
    <property type="entry name" value="ABC_membrane"/>
    <property type="match status" value="3"/>
</dbReference>